<gene>
    <name evidence="1" type="ORF">LEP1GSC105_2611</name>
</gene>
<evidence type="ECO:0000313" key="2">
    <source>
        <dbReference type="Proteomes" id="UP000001340"/>
    </source>
</evidence>
<organism evidence="1 2">
    <name type="scientific">Leptospira interrogans str. UI 12758</name>
    <dbReference type="NCBI Taxonomy" id="1049938"/>
    <lineage>
        <taxon>Bacteria</taxon>
        <taxon>Pseudomonadati</taxon>
        <taxon>Spirochaetota</taxon>
        <taxon>Spirochaetia</taxon>
        <taxon>Leptospirales</taxon>
        <taxon>Leptospiraceae</taxon>
        <taxon>Leptospira</taxon>
    </lineage>
</organism>
<dbReference type="EMBL" id="AHNR02000036">
    <property type="protein sequence ID" value="EKR55146.1"/>
    <property type="molecule type" value="Genomic_DNA"/>
</dbReference>
<name>A0A0E2DHM9_LEPIR</name>
<protein>
    <submittedName>
        <fullName evidence="1">Uncharacterized protein</fullName>
    </submittedName>
</protein>
<proteinExistence type="predicted"/>
<comment type="caution">
    <text evidence="1">The sequence shown here is derived from an EMBL/GenBank/DDBJ whole genome shotgun (WGS) entry which is preliminary data.</text>
</comment>
<sequence length="44" mass="5367">MESALRIPKIQCTIQAYKNNTMILFVSKMRMWIFFKKTKMPNQR</sequence>
<accession>A0A0E2DHM9</accession>
<reference evidence="1 2" key="1">
    <citation type="submission" date="2012-10" db="EMBL/GenBank/DDBJ databases">
        <authorList>
            <person name="Harkins D.M."/>
            <person name="Durkin A.S."/>
            <person name="Brinkac L.M."/>
            <person name="Haft D.H."/>
            <person name="Selengut J.D."/>
            <person name="Sanka R."/>
            <person name="DePew J."/>
            <person name="Purushe J."/>
            <person name="Chanthongthip A."/>
            <person name="Lattana O."/>
            <person name="Phetsouvanh R."/>
            <person name="Newton P.N."/>
            <person name="Vinetz J.M."/>
            <person name="Sutton G.G."/>
            <person name="Nierman W.C."/>
            <person name="Fouts D.E."/>
        </authorList>
    </citation>
    <scope>NUCLEOTIDE SEQUENCE [LARGE SCALE GENOMIC DNA]</scope>
    <source>
        <strain evidence="1 2">UI 12758</strain>
    </source>
</reference>
<dbReference type="AlphaFoldDB" id="A0A0E2DHM9"/>
<evidence type="ECO:0000313" key="1">
    <source>
        <dbReference type="EMBL" id="EKR55146.1"/>
    </source>
</evidence>
<dbReference type="Proteomes" id="UP000001340">
    <property type="component" value="Unassembled WGS sequence"/>
</dbReference>